<feature type="compositionally biased region" description="Basic and acidic residues" evidence="1">
    <location>
        <begin position="517"/>
        <end position="526"/>
    </location>
</feature>
<accession>A0AAN7UND4</accession>
<name>A0AAN7UND4_9PEZI</name>
<evidence type="ECO:0000256" key="1">
    <source>
        <dbReference type="SAM" id="MobiDB-lite"/>
    </source>
</evidence>
<organism evidence="2 3">
    <name type="scientific">Xylaria bambusicola</name>
    <dbReference type="NCBI Taxonomy" id="326684"/>
    <lineage>
        <taxon>Eukaryota</taxon>
        <taxon>Fungi</taxon>
        <taxon>Dikarya</taxon>
        <taxon>Ascomycota</taxon>
        <taxon>Pezizomycotina</taxon>
        <taxon>Sordariomycetes</taxon>
        <taxon>Xylariomycetidae</taxon>
        <taxon>Xylariales</taxon>
        <taxon>Xylariaceae</taxon>
        <taxon>Xylaria</taxon>
    </lineage>
</organism>
<evidence type="ECO:0000313" key="3">
    <source>
        <dbReference type="Proteomes" id="UP001305414"/>
    </source>
</evidence>
<sequence length="577" mass="65015">MGSHKPRLDAPEGVINQADDRNTPTVMCRQAELLFSINVIANPTIPGLDLVEGPAMINSFEQESGSIGLGIGREPVTPELGKQDPNRGRFGLPTPDATPESRRIASGHHNQGFVHPVNQRDTGPNTPSISSRAPSTEEITTPRDCSQQSIHSEAIEQPSEHPSSPLAPESHIIQENKHSVSVIELVFNSLISVFNLAKQRKSRADDARVQSMIDLIKQVPKIKRTRVVNLTNKLTAKQYGQLLKAIEDSNDDEFQSYCKEKLRKEFEIRMPTTMHEELGAFIMDQVSIWRHNLTLSSDPEIVKAAKSVKPSDSADIKFHFPKGESDQKSPDKSFRHKNCECKPRCIHPTLVIEIGWTQDVRHLQDKAEAYIRRSQGKIRTVVTVLMRNMYLAELKNENRLYEAYIKEETDDNVSYSSDEKNDTGEASILVWRAVSRRNGTIDAVCAQKEKFRDEKGRPIPGVSLRLPLRDFICKGSIDSSAGDLDKQLEISSEALCESIDDTLKDYRRERDEVKKFEAEEKKKMQEQEATQKSSRKKTGTRTRAPTGRLSDDKGILGRISEQGRLVSTRFKRQGGRR</sequence>
<comment type="caution">
    <text evidence="2">The sequence shown here is derived from an EMBL/GenBank/DDBJ whole genome shotgun (WGS) entry which is preliminary data.</text>
</comment>
<reference evidence="2 3" key="1">
    <citation type="submission" date="2023-10" db="EMBL/GenBank/DDBJ databases">
        <title>Draft genome sequence of Xylaria bambusicola isolate GMP-LS, the root and basal stem rot pathogen of sugarcane in Indonesia.</title>
        <authorList>
            <person name="Selvaraj P."/>
            <person name="Muralishankar V."/>
            <person name="Muruganantham S."/>
            <person name="Sp S."/>
            <person name="Haryani S."/>
            <person name="Lau K.J.X."/>
            <person name="Naqvi N.I."/>
        </authorList>
    </citation>
    <scope>NUCLEOTIDE SEQUENCE [LARGE SCALE GENOMIC DNA]</scope>
    <source>
        <strain evidence="2">GMP-LS</strain>
    </source>
</reference>
<protein>
    <submittedName>
        <fullName evidence="2">Uncharacterized protein</fullName>
    </submittedName>
</protein>
<dbReference type="AlphaFoldDB" id="A0AAN7UND4"/>
<feature type="region of interest" description="Disordered" evidence="1">
    <location>
        <begin position="517"/>
        <end position="577"/>
    </location>
</feature>
<dbReference type="Proteomes" id="UP001305414">
    <property type="component" value="Unassembled WGS sequence"/>
</dbReference>
<proteinExistence type="predicted"/>
<keyword evidence="3" id="KW-1185">Reference proteome</keyword>
<feature type="compositionally biased region" description="Polar residues" evidence="1">
    <location>
        <begin position="119"/>
        <end position="151"/>
    </location>
</feature>
<evidence type="ECO:0000313" key="2">
    <source>
        <dbReference type="EMBL" id="KAK5628874.1"/>
    </source>
</evidence>
<feature type="compositionally biased region" description="Basic and acidic residues" evidence="1">
    <location>
        <begin position="1"/>
        <end position="10"/>
    </location>
</feature>
<feature type="region of interest" description="Disordered" evidence="1">
    <location>
        <begin position="1"/>
        <end position="21"/>
    </location>
</feature>
<gene>
    <name evidence="2" type="ORF">RRF57_004589</name>
</gene>
<dbReference type="EMBL" id="JAWHQM010000010">
    <property type="protein sequence ID" value="KAK5628874.1"/>
    <property type="molecule type" value="Genomic_DNA"/>
</dbReference>
<feature type="region of interest" description="Disordered" evidence="1">
    <location>
        <begin position="68"/>
        <end position="168"/>
    </location>
</feature>